<dbReference type="SMART" id="SM00014">
    <property type="entry name" value="acidPPc"/>
    <property type="match status" value="1"/>
</dbReference>
<protein>
    <recommendedName>
        <fullName evidence="10">Phosphatidic acid phosphatase type 2/haloperoxidase domain-containing protein</fullName>
    </recommendedName>
</protein>
<feature type="transmembrane region" description="Helical" evidence="9">
    <location>
        <begin position="279"/>
        <end position="300"/>
    </location>
</feature>
<keyword evidence="5 9" id="KW-1133">Transmembrane helix</keyword>
<keyword evidence="12" id="KW-1185">Reference proteome</keyword>
<evidence type="ECO:0000313" key="11">
    <source>
        <dbReference type="EMBL" id="WVN87780.1"/>
    </source>
</evidence>
<feature type="transmembrane region" description="Helical" evidence="9">
    <location>
        <begin position="89"/>
        <end position="112"/>
    </location>
</feature>
<keyword evidence="2 9" id="KW-0812">Transmembrane</keyword>
<dbReference type="Proteomes" id="UP000094043">
    <property type="component" value="Chromosome 3"/>
</dbReference>
<evidence type="ECO:0000256" key="7">
    <source>
        <dbReference type="ARBA" id="ARBA00038324"/>
    </source>
</evidence>
<evidence type="ECO:0000256" key="9">
    <source>
        <dbReference type="SAM" id="Phobius"/>
    </source>
</evidence>
<feature type="compositionally biased region" description="Polar residues" evidence="8">
    <location>
        <begin position="432"/>
        <end position="442"/>
    </location>
</feature>
<dbReference type="GeneID" id="91087186"/>
<evidence type="ECO:0000256" key="8">
    <source>
        <dbReference type="SAM" id="MobiDB-lite"/>
    </source>
</evidence>
<feature type="region of interest" description="Disordered" evidence="8">
    <location>
        <begin position="400"/>
        <end position="448"/>
    </location>
</feature>
<feature type="transmembrane region" description="Helical" evidence="9">
    <location>
        <begin position="320"/>
        <end position="341"/>
    </location>
</feature>
<keyword evidence="4" id="KW-0256">Endoplasmic reticulum</keyword>
<organism evidence="11 12">
    <name type="scientific">Cryptococcus depauperatus CBS 7841</name>
    <dbReference type="NCBI Taxonomy" id="1295531"/>
    <lineage>
        <taxon>Eukaryota</taxon>
        <taxon>Fungi</taxon>
        <taxon>Dikarya</taxon>
        <taxon>Basidiomycota</taxon>
        <taxon>Agaricomycotina</taxon>
        <taxon>Tremellomycetes</taxon>
        <taxon>Tremellales</taxon>
        <taxon>Cryptococcaceae</taxon>
        <taxon>Cryptococcus</taxon>
    </lineage>
</organism>
<comment type="similarity">
    <text evidence="7">Belongs to the type 2 lipid phosphate phosphatase family.</text>
</comment>
<dbReference type="GO" id="GO:0005789">
    <property type="term" value="C:endoplasmic reticulum membrane"/>
    <property type="evidence" value="ECO:0007669"/>
    <property type="project" value="UniProtKB-SubCell"/>
</dbReference>
<dbReference type="KEGG" id="cdep:91087186"/>
<evidence type="ECO:0000256" key="6">
    <source>
        <dbReference type="ARBA" id="ARBA00023136"/>
    </source>
</evidence>
<dbReference type="GO" id="GO:0042392">
    <property type="term" value="F:sphingosine-1-phosphate phosphatase activity"/>
    <property type="evidence" value="ECO:0007669"/>
    <property type="project" value="TreeGrafter"/>
</dbReference>
<dbReference type="SUPFAM" id="SSF48317">
    <property type="entry name" value="Acid phosphatase/Vanadium-dependent haloperoxidase"/>
    <property type="match status" value="1"/>
</dbReference>
<dbReference type="InterPro" id="IPR000326">
    <property type="entry name" value="PAP2/HPO"/>
</dbReference>
<evidence type="ECO:0000259" key="10">
    <source>
        <dbReference type="SMART" id="SM00014"/>
    </source>
</evidence>
<dbReference type="CDD" id="cd03388">
    <property type="entry name" value="PAP2_SPPase1"/>
    <property type="match status" value="1"/>
</dbReference>
<dbReference type="Pfam" id="PF01569">
    <property type="entry name" value="PAP2"/>
    <property type="match status" value="1"/>
</dbReference>
<reference evidence="11" key="2">
    <citation type="journal article" date="2022" name="Elife">
        <title>Obligate sexual reproduction of a homothallic fungus closely related to the Cryptococcus pathogenic species complex.</title>
        <authorList>
            <person name="Passer A.R."/>
            <person name="Clancey S.A."/>
            <person name="Shea T."/>
            <person name="David-Palma M."/>
            <person name="Averette A.F."/>
            <person name="Boekhout T."/>
            <person name="Porcel B.M."/>
            <person name="Nowrousian M."/>
            <person name="Cuomo C.A."/>
            <person name="Sun S."/>
            <person name="Heitman J."/>
            <person name="Coelho M.A."/>
        </authorList>
    </citation>
    <scope>NUCLEOTIDE SEQUENCE</scope>
    <source>
        <strain evidence="11">CBS 7841</strain>
    </source>
</reference>
<sequence>MPDMSSSPNHQPEISVPYTESAVFRHSPKIETQLKREWEPGCQSDELYDVYLPAWRASIRRFLVRRLRNEKEWMADWQKATRSEARDTFFYWSAIFGTHTFFMMFLPVLFFFGRPMEGRGLLNLVGLGIYISSFTKDLVCTPRPYSPPVIRLTMSTHHHEYGFPSSHSTNSISIALFFGQWLYQARQQLGWPVVASGWAILAVYALSVIGGRVYTGMHSTADVLAGSIMGIICWMFWTAVGDSYEAWVISGSWIVPAVIIPLGLVCIHYHPEPMDDCPCFEDAIAVLAVMLGGTIGHWASVSIWPVLQSRTMPPLFQQNALVIILVTVFRLVFGLGALFAWRIVAKATLLKILPPIFRSFSTIFRTSLPTRRFYKAATEYQTVPPHLGFRTIPSMLDLQTGENDAAPSSPHLVAQTKPDNLPNGLRRRNTDKGNLQLPNGNAQKPRPRSLGWVIQPKYDAEAKRPFGQPSIPSSMSLILTTRITDSKRGSGCPDLARLPRSHRRAFHDSCLAPILTPSGLPMFSTPLWFTAARNGSFCRDAKEGLAKGAGFLQSPVSDGRWKRARRVAGTCNDSAVAQEIIRYGIAATG</sequence>
<keyword evidence="6 9" id="KW-0472">Membrane</keyword>
<accession>A0AAJ8M0U4</accession>
<evidence type="ECO:0000256" key="2">
    <source>
        <dbReference type="ARBA" id="ARBA00022692"/>
    </source>
</evidence>
<evidence type="ECO:0000313" key="12">
    <source>
        <dbReference type="Proteomes" id="UP000094043"/>
    </source>
</evidence>
<feature type="transmembrane region" description="Helical" evidence="9">
    <location>
        <begin position="189"/>
        <end position="209"/>
    </location>
</feature>
<gene>
    <name evidence="11" type="ORF">L203_102975</name>
</gene>
<dbReference type="RefSeq" id="XP_066068480.1">
    <property type="nucleotide sequence ID" value="XM_066212383.1"/>
</dbReference>
<evidence type="ECO:0000256" key="3">
    <source>
        <dbReference type="ARBA" id="ARBA00022801"/>
    </source>
</evidence>
<evidence type="ECO:0000256" key="4">
    <source>
        <dbReference type="ARBA" id="ARBA00022824"/>
    </source>
</evidence>
<feature type="transmembrane region" description="Helical" evidence="9">
    <location>
        <begin position="246"/>
        <end position="267"/>
    </location>
</feature>
<feature type="transmembrane region" description="Helical" evidence="9">
    <location>
        <begin position="221"/>
        <end position="240"/>
    </location>
</feature>
<dbReference type="InterPro" id="IPR036938">
    <property type="entry name" value="PAP2/HPO_sf"/>
</dbReference>
<name>A0AAJ8M0U4_9TREE</name>
<proteinExistence type="inferred from homology"/>
<dbReference type="PANTHER" id="PTHR14969:SF28">
    <property type="entry name" value="DIHYDROSPHINGOSINE 1-PHOSPHATE PHOSPHATASE LCB3-RELATED"/>
    <property type="match status" value="1"/>
</dbReference>
<comment type="subcellular location">
    <subcellularLocation>
        <location evidence="1">Endoplasmic reticulum membrane</location>
        <topology evidence="1">Multi-pass membrane protein</topology>
    </subcellularLocation>
</comment>
<dbReference type="AlphaFoldDB" id="A0AAJ8M0U4"/>
<evidence type="ECO:0000256" key="5">
    <source>
        <dbReference type="ARBA" id="ARBA00022989"/>
    </source>
</evidence>
<feature type="domain" description="Phosphatidic acid phosphatase type 2/haloperoxidase" evidence="10">
    <location>
        <begin position="119"/>
        <end position="238"/>
    </location>
</feature>
<dbReference type="EMBL" id="CP143786">
    <property type="protein sequence ID" value="WVN87780.1"/>
    <property type="molecule type" value="Genomic_DNA"/>
</dbReference>
<reference evidence="11" key="1">
    <citation type="submission" date="2016-06" db="EMBL/GenBank/DDBJ databases">
        <authorList>
            <person name="Cuomo C."/>
            <person name="Litvintseva A."/>
            <person name="Heitman J."/>
            <person name="Chen Y."/>
            <person name="Sun S."/>
            <person name="Springer D."/>
            <person name="Dromer F."/>
            <person name="Young S."/>
            <person name="Zeng Q."/>
            <person name="Chapman S."/>
            <person name="Gujja S."/>
            <person name="Saif S."/>
            <person name="Birren B."/>
        </authorList>
    </citation>
    <scope>NUCLEOTIDE SEQUENCE</scope>
    <source>
        <strain evidence="11">CBS 7841</strain>
    </source>
</reference>
<keyword evidence="3" id="KW-0378">Hydrolase</keyword>
<dbReference type="Gene3D" id="1.20.144.10">
    <property type="entry name" value="Phosphatidic acid phosphatase type 2/haloperoxidase"/>
    <property type="match status" value="1"/>
</dbReference>
<dbReference type="PANTHER" id="PTHR14969">
    <property type="entry name" value="SPHINGOSINE-1-PHOSPHATE PHOSPHOHYDROLASE"/>
    <property type="match status" value="1"/>
</dbReference>
<reference evidence="11" key="3">
    <citation type="submission" date="2024-01" db="EMBL/GenBank/DDBJ databases">
        <authorList>
            <person name="Coelho M.A."/>
            <person name="David-Palma M."/>
            <person name="Shea T."/>
            <person name="Sun S."/>
            <person name="Cuomo C.A."/>
            <person name="Heitman J."/>
        </authorList>
    </citation>
    <scope>NUCLEOTIDE SEQUENCE</scope>
    <source>
        <strain evidence="11">CBS 7841</strain>
    </source>
</reference>
<evidence type="ECO:0000256" key="1">
    <source>
        <dbReference type="ARBA" id="ARBA00004477"/>
    </source>
</evidence>